<reference evidence="6 7" key="1">
    <citation type="submission" date="2020-10" db="EMBL/GenBank/DDBJ databases">
        <title>Draft genome of Ramlibacter aquaticus LMG 30558.</title>
        <authorList>
            <person name="Props R."/>
        </authorList>
    </citation>
    <scope>NUCLEOTIDE SEQUENCE [LARGE SCALE GENOMIC DNA]</scope>
    <source>
        <strain evidence="6 7">LMG 30558</strain>
    </source>
</reference>
<evidence type="ECO:0000259" key="4">
    <source>
        <dbReference type="PROSITE" id="PS50042"/>
    </source>
</evidence>
<name>A0ABR9SIF8_9BURK</name>
<accession>A0ABR9SIF8</accession>
<dbReference type="SUPFAM" id="SSF46785">
    <property type="entry name" value="Winged helix' DNA-binding domain"/>
    <property type="match status" value="1"/>
</dbReference>
<dbReference type="SMART" id="SM00419">
    <property type="entry name" value="HTH_CRP"/>
    <property type="match status" value="1"/>
</dbReference>
<evidence type="ECO:0000313" key="7">
    <source>
        <dbReference type="Proteomes" id="UP000715965"/>
    </source>
</evidence>
<organism evidence="6 7">
    <name type="scientific">Ramlibacter aquaticus</name>
    <dbReference type="NCBI Taxonomy" id="2780094"/>
    <lineage>
        <taxon>Bacteria</taxon>
        <taxon>Pseudomonadati</taxon>
        <taxon>Pseudomonadota</taxon>
        <taxon>Betaproteobacteria</taxon>
        <taxon>Burkholderiales</taxon>
        <taxon>Comamonadaceae</taxon>
        <taxon>Ramlibacter</taxon>
    </lineage>
</organism>
<dbReference type="InterPro" id="IPR018490">
    <property type="entry name" value="cNMP-bd_dom_sf"/>
</dbReference>
<proteinExistence type="predicted"/>
<dbReference type="Proteomes" id="UP000715965">
    <property type="component" value="Unassembled WGS sequence"/>
</dbReference>
<dbReference type="InterPro" id="IPR000595">
    <property type="entry name" value="cNMP-bd_dom"/>
</dbReference>
<dbReference type="InterPro" id="IPR014710">
    <property type="entry name" value="RmlC-like_jellyroll"/>
</dbReference>
<dbReference type="InterPro" id="IPR012318">
    <property type="entry name" value="HTH_CRP"/>
</dbReference>
<keyword evidence="2" id="KW-0238">DNA-binding</keyword>
<dbReference type="InterPro" id="IPR036390">
    <property type="entry name" value="WH_DNA-bd_sf"/>
</dbReference>
<dbReference type="CDD" id="cd00038">
    <property type="entry name" value="CAP_ED"/>
    <property type="match status" value="1"/>
</dbReference>
<dbReference type="EMBL" id="JADDOJ010000082">
    <property type="protein sequence ID" value="MBE7942161.1"/>
    <property type="molecule type" value="Genomic_DNA"/>
</dbReference>
<dbReference type="PROSITE" id="PS51063">
    <property type="entry name" value="HTH_CRP_2"/>
    <property type="match status" value="1"/>
</dbReference>
<protein>
    <submittedName>
        <fullName evidence="6">Helix-turn-helix domain-containing protein</fullName>
    </submittedName>
</protein>
<comment type="caution">
    <text evidence="6">The sequence shown here is derived from an EMBL/GenBank/DDBJ whole genome shotgun (WGS) entry which is preliminary data.</text>
</comment>
<evidence type="ECO:0000259" key="5">
    <source>
        <dbReference type="PROSITE" id="PS51063"/>
    </source>
</evidence>
<dbReference type="PRINTS" id="PR00034">
    <property type="entry name" value="HTHCRP"/>
</dbReference>
<feature type="domain" description="HTH crp-type" evidence="5">
    <location>
        <begin position="113"/>
        <end position="186"/>
    </location>
</feature>
<keyword evidence="7" id="KW-1185">Reference proteome</keyword>
<feature type="domain" description="Cyclic nucleotide-binding" evidence="4">
    <location>
        <begin position="1"/>
        <end position="80"/>
    </location>
</feature>
<dbReference type="Pfam" id="PF00027">
    <property type="entry name" value="cNMP_binding"/>
    <property type="match status" value="1"/>
</dbReference>
<keyword evidence="1" id="KW-0805">Transcription regulation</keyword>
<evidence type="ECO:0000256" key="3">
    <source>
        <dbReference type="ARBA" id="ARBA00023163"/>
    </source>
</evidence>
<dbReference type="Gene3D" id="1.10.10.10">
    <property type="entry name" value="Winged helix-like DNA-binding domain superfamily/Winged helix DNA-binding domain"/>
    <property type="match status" value="1"/>
</dbReference>
<dbReference type="RefSeq" id="WP_193781717.1">
    <property type="nucleotide sequence ID" value="NZ_JADDOJ010000082.1"/>
</dbReference>
<evidence type="ECO:0000313" key="6">
    <source>
        <dbReference type="EMBL" id="MBE7942161.1"/>
    </source>
</evidence>
<keyword evidence="3" id="KW-0804">Transcription</keyword>
<dbReference type="Gene3D" id="2.60.120.10">
    <property type="entry name" value="Jelly Rolls"/>
    <property type="match status" value="1"/>
</dbReference>
<evidence type="ECO:0000256" key="1">
    <source>
        <dbReference type="ARBA" id="ARBA00023015"/>
    </source>
</evidence>
<evidence type="ECO:0000256" key="2">
    <source>
        <dbReference type="ARBA" id="ARBA00023125"/>
    </source>
</evidence>
<gene>
    <name evidence="6" type="ORF">IM725_16420</name>
</gene>
<dbReference type="SUPFAM" id="SSF51206">
    <property type="entry name" value="cAMP-binding domain-like"/>
    <property type="match status" value="1"/>
</dbReference>
<dbReference type="InterPro" id="IPR036388">
    <property type="entry name" value="WH-like_DNA-bd_sf"/>
</dbReference>
<dbReference type="Pfam" id="PF13545">
    <property type="entry name" value="HTH_Crp_2"/>
    <property type="match status" value="1"/>
</dbReference>
<sequence>MQAGQRAFLQGGTSTNVYVVCAGSFKTSMRLGNGCEQVSRFHFPGDLLGLEGIGGCVHASTATALEDSAIGSIPVTSLRQAGMRDGRFHDALFWQMSHELIREQARILLLGSSGALGRLSAFLLEVSDRMRMRGYSPLEFHVRMSRNDIGSYLCLRLETVSRGFSALQKRGVLDVDGRHIVIHSLEQLRRLRDCDAS</sequence>
<dbReference type="PROSITE" id="PS50042">
    <property type="entry name" value="CNMP_BINDING_3"/>
    <property type="match status" value="1"/>
</dbReference>